<gene>
    <name evidence="1" type="ORF">TTHERM_00149590</name>
</gene>
<dbReference type="Pfam" id="PF13516">
    <property type="entry name" value="LRR_6"/>
    <property type="match status" value="2"/>
</dbReference>
<dbReference type="KEGG" id="tet:TTHERM_00149590"/>
<dbReference type="PANTHER" id="PTHR46984:SF1">
    <property type="entry name" value="LEUCINE-RICH REPEAT-CONTAINING PROTEIN 71"/>
    <property type="match status" value="1"/>
</dbReference>
<dbReference type="AlphaFoldDB" id="I7M2V0"/>
<dbReference type="InterPro" id="IPR032675">
    <property type="entry name" value="LRR_dom_sf"/>
</dbReference>
<name>I7M2V0_TETTS</name>
<protein>
    <recommendedName>
        <fullName evidence="3">Leucine rich repeat protein</fullName>
    </recommendedName>
</protein>
<evidence type="ECO:0000313" key="2">
    <source>
        <dbReference type="Proteomes" id="UP000009168"/>
    </source>
</evidence>
<dbReference type="RefSeq" id="XP_001021594.2">
    <property type="nucleotide sequence ID" value="XM_001021594.2"/>
</dbReference>
<dbReference type="Proteomes" id="UP000009168">
    <property type="component" value="Unassembled WGS sequence"/>
</dbReference>
<dbReference type="InParanoid" id="I7M2V0"/>
<dbReference type="OrthoDB" id="301038at2759"/>
<evidence type="ECO:0000313" key="1">
    <source>
        <dbReference type="EMBL" id="EAS01349.2"/>
    </source>
</evidence>
<dbReference type="PANTHER" id="PTHR46984">
    <property type="entry name" value="LEUCINE-RICH REPEAT-CONTAINING PROTEIN 71"/>
    <property type="match status" value="1"/>
</dbReference>
<dbReference type="Gene3D" id="3.80.10.10">
    <property type="entry name" value="Ribonuclease Inhibitor"/>
    <property type="match status" value="1"/>
</dbReference>
<evidence type="ECO:0008006" key="3">
    <source>
        <dbReference type="Google" id="ProtNLM"/>
    </source>
</evidence>
<keyword evidence="2" id="KW-1185">Reference proteome</keyword>
<dbReference type="InterPro" id="IPR001611">
    <property type="entry name" value="Leu-rich_rpt"/>
</dbReference>
<organism evidence="1 2">
    <name type="scientific">Tetrahymena thermophila (strain SB210)</name>
    <dbReference type="NCBI Taxonomy" id="312017"/>
    <lineage>
        <taxon>Eukaryota</taxon>
        <taxon>Sar</taxon>
        <taxon>Alveolata</taxon>
        <taxon>Ciliophora</taxon>
        <taxon>Intramacronucleata</taxon>
        <taxon>Oligohymenophorea</taxon>
        <taxon>Hymenostomatida</taxon>
        <taxon>Tetrahymenina</taxon>
        <taxon>Tetrahymenidae</taxon>
        <taxon>Tetrahymena</taxon>
    </lineage>
</organism>
<sequence length="400" mass="47144">MNKQKQKAIVPIYSDYEDKIWWQYVEYSEQQNQQFEDFFKKNAKDLPNYITNDFFQTLNNIHKLIGLKPHPVLAEEPLYFQENHGIKNNGQISQEELGQVQIQNNNAPSTNDIQESKYVFLLFQNIRVDQFSLKIIQLILPNFNNLCALKFCNNNFSQQSINLLLQLINQPNCPITKLFFEWNPLRQDLMQSFIPALGLTQLEFLVLRSCQITDEILISLVDNFKSNPNLKLKYLELYHNNLKGEGIKALGQFIEKYQKFEYIGLSKNGIQNLENLKEMFQAIGKKVMSQEELAFYREKEKEKEAIIQKATKNKKRITEDMYPHLDPIIQMPDGQFATVRNTQMKMLNLSLNSISEAESEQLEKFLSNITEDLQIVLYHNNFEGKYKEKLKKKYRKNIQI</sequence>
<accession>I7M2V0</accession>
<dbReference type="InterPro" id="IPR053040">
    <property type="entry name" value="LRR-containing_protein_71"/>
</dbReference>
<dbReference type="GeneID" id="7826016"/>
<dbReference type="SUPFAM" id="SSF52047">
    <property type="entry name" value="RNI-like"/>
    <property type="match status" value="1"/>
</dbReference>
<reference evidence="2" key="1">
    <citation type="journal article" date="2006" name="PLoS Biol.">
        <title>Macronuclear genome sequence of the ciliate Tetrahymena thermophila, a model eukaryote.</title>
        <authorList>
            <person name="Eisen J.A."/>
            <person name="Coyne R.S."/>
            <person name="Wu M."/>
            <person name="Wu D."/>
            <person name="Thiagarajan M."/>
            <person name="Wortman J.R."/>
            <person name="Badger J.H."/>
            <person name="Ren Q."/>
            <person name="Amedeo P."/>
            <person name="Jones K.M."/>
            <person name="Tallon L.J."/>
            <person name="Delcher A.L."/>
            <person name="Salzberg S.L."/>
            <person name="Silva J.C."/>
            <person name="Haas B.J."/>
            <person name="Majoros W.H."/>
            <person name="Farzad M."/>
            <person name="Carlton J.M."/>
            <person name="Smith R.K. Jr."/>
            <person name="Garg J."/>
            <person name="Pearlman R.E."/>
            <person name="Karrer K.M."/>
            <person name="Sun L."/>
            <person name="Manning G."/>
            <person name="Elde N.C."/>
            <person name="Turkewitz A.P."/>
            <person name="Asai D.J."/>
            <person name="Wilkes D.E."/>
            <person name="Wang Y."/>
            <person name="Cai H."/>
            <person name="Collins K."/>
            <person name="Stewart B.A."/>
            <person name="Lee S.R."/>
            <person name="Wilamowska K."/>
            <person name="Weinberg Z."/>
            <person name="Ruzzo W.L."/>
            <person name="Wloga D."/>
            <person name="Gaertig J."/>
            <person name="Frankel J."/>
            <person name="Tsao C.-C."/>
            <person name="Gorovsky M.A."/>
            <person name="Keeling P.J."/>
            <person name="Waller R.F."/>
            <person name="Patron N.J."/>
            <person name="Cherry J.M."/>
            <person name="Stover N.A."/>
            <person name="Krieger C.J."/>
            <person name="del Toro C."/>
            <person name="Ryder H.F."/>
            <person name="Williamson S.C."/>
            <person name="Barbeau R.A."/>
            <person name="Hamilton E.P."/>
            <person name="Orias E."/>
        </authorList>
    </citation>
    <scope>NUCLEOTIDE SEQUENCE [LARGE SCALE GENOMIC DNA]</scope>
    <source>
        <strain evidence="2">SB210</strain>
    </source>
</reference>
<proteinExistence type="predicted"/>
<dbReference type="EMBL" id="GG662603">
    <property type="protein sequence ID" value="EAS01349.2"/>
    <property type="molecule type" value="Genomic_DNA"/>
</dbReference>
<dbReference type="eggNOG" id="ENOG502SSC9">
    <property type="taxonomic scope" value="Eukaryota"/>
</dbReference>